<name>A0A7W7QLJ6_9ACTN</name>
<dbReference type="EMBL" id="JACHJP010000002">
    <property type="protein sequence ID" value="MBB4915804.1"/>
    <property type="molecule type" value="Genomic_DNA"/>
</dbReference>
<dbReference type="RefSeq" id="WP_221460688.1">
    <property type="nucleotide sequence ID" value="NZ_JACHJP010000002.1"/>
</dbReference>
<comment type="caution">
    <text evidence="1">The sequence shown here is derived from an EMBL/GenBank/DDBJ whole genome shotgun (WGS) entry which is preliminary data.</text>
</comment>
<gene>
    <name evidence="1" type="ORF">FHS44_002889</name>
</gene>
<keyword evidence="2" id="KW-1185">Reference proteome</keyword>
<dbReference type="AlphaFoldDB" id="A0A7W7QLJ6"/>
<protein>
    <submittedName>
        <fullName evidence="1">Uncharacterized protein</fullName>
    </submittedName>
</protein>
<evidence type="ECO:0000313" key="1">
    <source>
        <dbReference type="EMBL" id="MBB4915804.1"/>
    </source>
</evidence>
<sequence length="52" mass="5625">MLGALRIRIVRELLVERERFGLDRPKSSLSPLQRPGSSGGVSTAWSVAVTCA</sequence>
<dbReference type="Proteomes" id="UP000552644">
    <property type="component" value="Unassembled WGS sequence"/>
</dbReference>
<proteinExistence type="predicted"/>
<evidence type="ECO:0000313" key="2">
    <source>
        <dbReference type="Proteomes" id="UP000552644"/>
    </source>
</evidence>
<accession>A0A7W7QLJ6</accession>
<reference evidence="1 2" key="1">
    <citation type="submission" date="2020-08" db="EMBL/GenBank/DDBJ databases">
        <title>Genomic Encyclopedia of Type Strains, Phase III (KMG-III): the genomes of soil and plant-associated and newly described type strains.</title>
        <authorList>
            <person name="Whitman W."/>
        </authorList>
    </citation>
    <scope>NUCLEOTIDE SEQUENCE [LARGE SCALE GENOMIC DNA]</scope>
    <source>
        <strain evidence="1 2">CECT 8840</strain>
    </source>
</reference>
<organism evidence="1 2">
    <name type="scientific">Streptosporangium saharense</name>
    <dbReference type="NCBI Taxonomy" id="1706840"/>
    <lineage>
        <taxon>Bacteria</taxon>
        <taxon>Bacillati</taxon>
        <taxon>Actinomycetota</taxon>
        <taxon>Actinomycetes</taxon>
        <taxon>Streptosporangiales</taxon>
        <taxon>Streptosporangiaceae</taxon>
        <taxon>Streptosporangium</taxon>
    </lineage>
</organism>